<feature type="domain" description="AB hydrolase-1" evidence="2">
    <location>
        <begin position="30"/>
        <end position="278"/>
    </location>
</feature>
<dbReference type="InterPro" id="IPR000639">
    <property type="entry name" value="Epox_hydrolase-like"/>
</dbReference>
<protein>
    <submittedName>
        <fullName evidence="3">Epoxide hydrolase</fullName>
        <ecNumber evidence="3">3.3.2.9</ecNumber>
    </submittedName>
</protein>
<sequence length="296" mass="33935">MAGTLSDLVAHRYADLGDVRLHYAEAGEGPLVVLLHGFPQFWYMWRFQIPALVEAGFRVVAPDMRGYNLSERPPKVSDYHVELLAQDVERLIRACGEETAAVIGHDWGAMAGWMAAMLHPERVGRLGILNLPHPHRFARGLLRPAQLLRSSYMFFFQVPRLPEKALSASNFASLRYALRNEPVRPGTFYPEDIERYVEALARPGALTAALNYYRALFRRNPLESRRLLRRIEAPVLVIWGEKDRFLGKELAEPDRYWVPNLWMERLPDAGHFVAEDRPEKVNALLLDFLRAPVRVT</sequence>
<dbReference type="PRINTS" id="PR00111">
    <property type="entry name" value="ABHYDROLASE"/>
</dbReference>
<accession>A0A6J4R693</accession>
<proteinExistence type="predicted"/>
<dbReference type="PRINTS" id="PR00412">
    <property type="entry name" value="EPOXHYDRLASE"/>
</dbReference>
<dbReference type="PANTHER" id="PTHR43329">
    <property type="entry name" value="EPOXIDE HYDROLASE"/>
    <property type="match status" value="1"/>
</dbReference>
<dbReference type="GO" id="GO:0033961">
    <property type="term" value="F:cis-stilbene-oxide hydrolase activity"/>
    <property type="evidence" value="ECO:0007669"/>
    <property type="project" value="UniProtKB-EC"/>
</dbReference>
<dbReference type="EMBL" id="CADCVG010000112">
    <property type="protein sequence ID" value="CAA9462671.1"/>
    <property type="molecule type" value="Genomic_DNA"/>
</dbReference>
<dbReference type="SUPFAM" id="SSF53474">
    <property type="entry name" value="alpha/beta-Hydrolases"/>
    <property type="match status" value="1"/>
</dbReference>
<organism evidence="3">
    <name type="scientific">uncultured Rubrobacteraceae bacterium</name>
    <dbReference type="NCBI Taxonomy" id="349277"/>
    <lineage>
        <taxon>Bacteria</taxon>
        <taxon>Bacillati</taxon>
        <taxon>Actinomycetota</taxon>
        <taxon>Rubrobacteria</taxon>
        <taxon>Rubrobacterales</taxon>
        <taxon>Rubrobacteraceae</taxon>
        <taxon>environmental samples</taxon>
    </lineage>
</organism>
<dbReference type="InterPro" id="IPR000073">
    <property type="entry name" value="AB_hydrolase_1"/>
</dbReference>
<name>A0A6J4R693_9ACTN</name>
<reference evidence="3" key="1">
    <citation type="submission" date="2020-02" db="EMBL/GenBank/DDBJ databases">
        <authorList>
            <person name="Meier V. D."/>
        </authorList>
    </citation>
    <scope>NUCLEOTIDE SEQUENCE</scope>
    <source>
        <strain evidence="3">AVDCRST_MAG14</strain>
    </source>
</reference>
<gene>
    <name evidence="3" type="ORF">AVDCRST_MAG14-2717</name>
</gene>
<keyword evidence="1 3" id="KW-0378">Hydrolase</keyword>
<dbReference type="Gene3D" id="3.40.50.1820">
    <property type="entry name" value="alpha/beta hydrolase"/>
    <property type="match status" value="1"/>
</dbReference>
<dbReference type="Pfam" id="PF00561">
    <property type="entry name" value="Abhydrolase_1"/>
    <property type="match status" value="1"/>
</dbReference>
<dbReference type="InterPro" id="IPR029058">
    <property type="entry name" value="AB_hydrolase_fold"/>
</dbReference>
<evidence type="ECO:0000313" key="3">
    <source>
        <dbReference type="EMBL" id="CAA9462671.1"/>
    </source>
</evidence>
<dbReference type="AlphaFoldDB" id="A0A6J4R693"/>
<evidence type="ECO:0000256" key="1">
    <source>
        <dbReference type="ARBA" id="ARBA00022801"/>
    </source>
</evidence>
<dbReference type="EC" id="3.3.2.9" evidence="3"/>
<evidence type="ECO:0000259" key="2">
    <source>
        <dbReference type="Pfam" id="PF00561"/>
    </source>
</evidence>